<reference evidence="1 2" key="1">
    <citation type="submission" date="2021-06" db="EMBL/GenBank/DDBJ databases">
        <authorList>
            <person name="Palmer J.M."/>
        </authorList>
    </citation>
    <scope>NUCLEOTIDE SEQUENCE [LARGE SCALE GENOMIC DNA]</scope>
    <source>
        <strain evidence="1 2">GA_2019</strain>
        <tissue evidence="1">Muscle</tissue>
    </source>
</reference>
<evidence type="ECO:0000313" key="1">
    <source>
        <dbReference type="EMBL" id="MEQ2175373.1"/>
    </source>
</evidence>
<dbReference type="Proteomes" id="UP001476798">
    <property type="component" value="Unassembled WGS sequence"/>
</dbReference>
<accession>A0ABV0NVJ0</accession>
<name>A0ABV0NVJ0_9TELE</name>
<organism evidence="1 2">
    <name type="scientific">Goodea atripinnis</name>
    <dbReference type="NCBI Taxonomy" id="208336"/>
    <lineage>
        <taxon>Eukaryota</taxon>
        <taxon>Metazoa</taxon>
        <taxon>Chordata</taxon>
        <taxon>Craniata</taxon>
        <taxon>Vertebrata</taxon>
        <taxon>Euteleostomi</taxon>
        <taxon>Actinopterygii</taxon>
        <taxon>Neopterygii</taxon>
        <taxon>Teleostei</taxon>
        <taxon>Neoteleostei</taxon>
        <taxon>Acanthomorphata</taxon>
        <taxon>Ovalentaria</taxon>
        <taxon>Atherinomorphae</taxon>
        <taxon>Cyprinodontiformes</taxon>
        <taxon>Goodeidae</taxon>
        <taxon>Goodea</taxon>
    </lineage>
</organism>
<evidence type="ECO:0000313" key="2">
    <source>
        <dbReference type="Proteomes" id="UP001476798"/>
    </source>
</evidence>
<feature type="non-terminal residue" evidence="1">
    <location>
        <position position="1"/>
    </location>
</feature>
<protein>
    <submittedName>
        <fullName evidence="1">Uncharacterized protein</fullName>
    </submittedName>
</protein>
<sequence>DKVKLSFSMKAVNQGTGQDLDPNNVMAEMRGDESSSEITPATGSLWRLSSTRHVQSAAAKVHQHEYCYNRKGQTIKGKSF</sequence>
<proteinExistence type="predicted"/>
<comment type="caution">
    <text evidence="1">The sequence shown here is derived from an EMBL/GenBank/DDBJ whole genome shotgun (WGS) entry which is preliminary data.</text>
</comment>
<dbReference type="EMBL" id="JAHRIO010051374">
    <property type="protein sequence ID" value="MEQ2175373.1"/>
    <property type="molecule type" value="Genomic_DNA"/>
</dbReference>
<gene>
    <name evidence="1" type="ORF">GOODEAATRI_017315</name>
</gene>
<keyword evidence="2" id="KW-1185">Reference proteome</keyword>